<organism evidence="2 3">
    <name type="scientific">Nezara viridula</name>
    <name type="common">Southern green stink bug</name>
    <name type="synonym">Cimex viridulus</name>
    <dbReference type="NCBI Taxonomy" id="85310"/>
    <lineage>
        <taxon>Eukaryota</taxon>
        <taxon>Metazoa</taxon>
        <taxon>Ecdysozoa</taxon>
        <taxon>Arthropoda</taxon>
        <taxon>Hexapoda</taxon>
        <taxon>Insecta</taxon>
        <taxon>Pterygota</taxon>
        <taxon>Neoptera</taxon>
        <taxon>Paraneoptera</taxon>
        <taxon>Hemiptera</taxon>
        <taxon>Heteroptera</taxon>
        <taxon>Panheteroptera</taxon>
        <taxon>Pentatomomorpha</taxon>
        <taxon>Pentatomoidea</taxon>
        <taxon>Pentatomidae</taxon>
        <taxon>Pentatominae</taxon>
        <taxon>Nezara</taxon>
    </lineage>
</organism>
<reference evidence="2" key="1">
    <citation type="submission" date="2022-01" db="EMBL/GenBank/DDBJ databases">
        <authorList>
            <person name="King R."/>
        </authorList>
    </citation>
    <scope>NUCLEOTIDE SEQUENCE</scope>
</reference>
<accession>A0A9P0MTK9</accession>
<proteinExistence type="predicted"/>
<dbReference type="InterPro" id="IPR001810">
    <property type="entry name" value="F-box_dom"/>
</dbReference>
<dbReference type="Gene3D" id="1.20.1280.50">
    <property type="match status" value="1"/>
</dbReference>
<dbReference type="EMBL" id="OV725082">
    <property type="protein sequence ID" value="CAH1406688.1"/>
    <property type="molecule type" value="Genomic_DNA"/>
</dbReference>
<evidence type="ECO:0000313" key="3">
    <source>
        <dbReference type="Proteomes" id="UP001152798"/>
    </source>
</evidence>
<keyword evidence="3" id="KW-1185">Reference proteome</keyword>
<evidence type="ECO:0000313" key="2">
    <source>
        <dbReference type="EMBL" id="CAH1406688.1"/>
    </source>
</evidence>
<dbReference type="Pfam" id="PF12937">
    <property type="entry name" value="F-box-like"/>
    <property type="match status" value="1"/>
</dbReference>
<dbReference type="Proteomes" id="UP001152798">
    <property type="component" value="Chromosome 6"/>
</dbReference>
<sequence>MFSILIALIQRFYAIKFYRSRMVQNDHFSISNPNLSSYPMVMSEHELEEKPSDKNITMATFDQLPLEVKEVIFLYLSPRDLKQCSLVCSKWHEIVNSNRIWLKICEVQGLSKKKYLDDSCSMIENPMKHYSYNDEKLIPSHWRSHFNRYRFVQKNWKDGYYVIYRLPLNPVHINEHYVVEHVGPQIVIYTINGWIKRLCSVDLVSPESKIDTIIYKNDYLVYTQSRNVVCLKKDKDSFRKVIQVALESGNCNQPRNNCMKTQFTTRISDKFIIIQDPQNPCMLCFLEMNDSSVRRQIDLHKALGNQSLFCTCLEVYGDSIFLGYKMGITCYIAQYDYAKDVWEGPAVVVPSKASHLYISQKIVCAKLCSETRDQHYNDMSHLFVYMRDSHYKLGEYCASKHVPVVLTEDDVLIYLFRDEVTVRKLGGNYEMSFSVSHNVMNMCKIWDKFLVIHDEKGVAVWDSTTGQKIVRPLRSESCITLCVSDTNILLKCEGDRFLVVSYW</sequence>
<evidence type="ECO:0000259" key="1">
    <source>
        <dbReference type="PROSITE" id="PS50181"/>
    </source>
</evidence>
<feature type="domain" description="F-box" evidence="1">
    <location>
        <begin position="58"/>
        <end position="104"/>
    </location>
</feature>
<gene>
    <name evidence="2" type="ORF">NEZAVI_LOCUS14574</name>
</gene>
<dbReference type="AlphaFoldDB" id="A0A9P0MTK9"/>
<dbReference type="SUPFAM" id="SSF81383">
    <property type="entry name" value="F-box domain"/>
    <property type="match status" value="1"/>
</dbReference>
<dbReference type="OrthoDB" id="9970076at2759"/>
<dbReference type="InterPro" id="IPR036047">
    <property type="entry name" value="F-box-like_dom_sf"/>
</dbReference>
<dbReference type="SMART" id="SM00256">
    <property type="entry name" value="FBOX"/>
    <property type="match status" value="1"/>
</dbReference>
<dbReference type="PROSITE" id="PS50181">
    <property type="entry name" value="FBOX"/>
    <property type="match status" value="1"/>
</dbReference>
<protein>
    <recommendedName>
        <fullName evidence="1">F-box domain-containing protein</fullName>
    </recommendedName>
</protein>
<name>A0A9P0MTK9_NEZVI</name>